<dbReference type="InterPro" id="IPR038279">
    <property type="entry name" value="Ndc10_dom2_sf"/>
</dbReference>
<dbReference type="InterPro" id="IPR031872">
    <property type="entry name" value="NDC10_II"/>
</dbReference>
<dbReference type="STRING" id="1658172.A0A1B7NL34"/>
<accession>A0A1B7NL34</accession>
<dbReference type="AlphaFoldDB" id="A0A1B7NL34"/>
<dbReference type="Pfam" id="PF16787">
    <property type="entry name" value="NDC10_II"/>
    <property type="match status" value="1"/>
</dbReference>
<evidence type="ECO:0000313" key="3">
    <source>
        <dbReference type="Proteomes" id="UP000091918"/>
    </source>
</evidence>
<reference evidence="2 3" key="1">
    <citation type="submission" date="2015-07" db="EMBL/GenBank/DDBJ databases">
        <title>Emmonsia species relationships and genome sequence.</title>
        <authorList>
            <person name="Cuomo C.A."/>
            <person name="Schwartz I.S."/>
            <person name="Kenyon C."/>
            <person name="de Hoog G.S."/>
            <person name="Govender N.P."/>
            <person name="Botha A."/>
            <person name="Moreno L."/>
            <person name="de Vries M."/>
            <person name="Munoz J.F."/>
            <person name="Stielow J.B."/>
        </authorList>
    </citation>
    <scope>NUCLEOTIDE SEQUENCE [LARGE SCALE GENOMIC DNA]</scope>
    <source>
        <strain evidence="2 3">CBS 136260</strain>
    </source>
</reference>
<organism evidence="2 3">
    <name type="scientific">Emergomyces africanus</name>
    <dbReference type="NCBI Taxonomy" id="1955775"/>
    <lineage>
        <taxon>Eukaryota</taxon>
        <taxon>Fungi</taxon>
        <taxon>Dikarya</taxon>
        <taxon>Ascomycota</taxon>
        <taxon>Pezizomycotina</taxon>
        <taxon>Eurotiomycetes</taxon>
        <taxon>Eurotiomycetidae</taxon>
        <taxon>Onygenales</taxon>
        <taxon>Ajellomycetaceae</taxon>
        <taxon>Emergomyces</taxon>
    </lineage>
</organism>
<evidence type="ECO:0000313" key="2">
    <source>
        <dbReference type="EMBL" id="OAX77290.1"/>
    </source>
</evidence>
<keyword evidence="3" id="KW-1185">Reference proteome</keyword>
<dbReference type="Gene3D" id="1.10.443.20">
    <property type="entry name" value="Centromere DNA-binding protein complex CBF3 subunit, domain 2"/>
    <property type="match status" value="1"/>
</dbReference>
<feature type="domain" description="Ndc10" evidence="1">
    <location>
        <begin position="10"/>
        <end position="69"/>
    </location>
</feature>
<comment type="caution">
    <text evidence="2">The sequence shown here is derived from an EMBL/GenBank/DDBJ whole genome shotgun (WGS) entry which is preliminary data.</text>
</comment>
<feature type="non-terminal residue" evidence="2">
    <location>
        <position position="138"/>
    </location>
</feature>
<name>A0A1B7NL34_9EURO</name>
<proteinExistence type="predicted"/>
<dbReference type="GO" id="GO:0003677">
    <property type="term" value="F:DNA binding"/>
    <property type="evidence" value="ECO:0007669"/>
    <property type="project" value="InterPro"/>
</dbReference>
<evidence type="ECO:0000259" key="1">
    <source>
        <dbReference type="Pfam" id="PF16787"/>
    </source>
</evidence>
<dbReference type="OrthoDB" id="4325529at2759"/>
<sequence>MSEIQGLTDIDQLQQKPGEHLNHDDLAAQEFLHLLQQLRTILLQDSALMQLKFPQHSVWAHTVFQRNDYREFAEAVCLANTQTEEPYEMQLRQTVPQVADQLRIVRQDFEVVTDRLFAAVQKGFDSLNAQIEDLISDQ</sequence>
<protein>
    <recommendedName>
        <fullName evidence="1">Ndc10 domain-containing protein</fullName>
    </recommendedName>
</protein>
<dbReference type="Proteomes" id="UP000091918">
    <property type="component" value="Unassembled WGS sequence"/>
</dbReference>
<gene>
    <name evidence="2" type="ORF">ACJ72_08413</name>
</gene>
<dbReference type="EMBL" id="LGUA01002885">
    <property type="protein sequence ID" value="OAX77290.1"/>
    <property type="molecule type" value="Genomic_DNA"/>
</dbReference>